<accession>A0A9N9LLE7</accession>
<proteinExistence type="predicted"/>
<evidence type="ECO:0000313" key="2">
    <source>
        <dbReference type="Proteomes" id="UP000701801"/>
    </source>
</evidence>
<dbReference type="Proteomes" id="UP000701801">
    <property type="component" value="Unassembled WGS sequence"/>
</dbReference>
<sequence>MSTSTNQTNFIETLADEIVLVIVEWIDLDIKDWRKKKNPPCHITERAAQAILNLSQCSRHINSLVQPFLYRSFRSHVGTLCQVILLSLQPMRSSSHAAVTPNDLERLENVVSKAASSPGDTLQWTPRIQAGYWDVYVGLILSRLLNLEKLEISVENKGSVTMDWVTKVFERAISVQGNQKAMSSSQPFSKLRSVSLVCPPGGRASFSLQSIVPFLNVPSLRTFKADNLQQFVEFDWEKCTAGLSISKLKLSDIRPSLFVHLLRQVRAFKQLTVLTYQGGIQQDTENFMQGLRYQRATLETLDLKEPWKLLILPFLRCPN</sequence>
<dbReference type="EMBL" id="CAJVRM010000222">
    <property type="protein sequence ID" value="CAG8977510.1"/>
    <property type="molecule type" value="Genomic_DNA"/>
</dbReference>
<evidence type="ECO:0000313" key="1">
    <source>
        <dbReference type="EMBL" id="CAG8977510.1"/>
    </source>
</evidence>
<organism evidence="1 2">
    <name type="scientific">Hymenoscyphus albidus</name>
    <dbReference type="NCBI Taxonomy" id="595503"/>
    <lineage>
        <taxon>Eukaryota</taxon>
        <taxon>Fungi</taxon>
        <taxon>Dikarya</taxon>
        <taxon>Ascomycota</taxon>
        <taxon>Pezizomycotina</taxon>
        <taxon>Leotiomycetes</taxon>
        <taxon>Helotiales</taxon>
        <taxon>Helotiaceae</taxon>
        <taxon>Hymenoscyphus</taxon>
    </lineage>
</organism>
<protein>
    <submittedName>
        <fullName evidence="1">Uncharacterized protein</fullName>
    </submittedName>
</protein>
<keyword evidence="2" id="KW-1185">Reference proteome</keyword>
<dbReference type="AlphaFoldDB" id="A0A9N9LLE7"/>
<gene>
    <name evidence="1" type="ORF">HYALB_00008688</name>
</gene>
<dbReference type="OrthoDB" id="3500415at2759"/>
<comment type="caution">
    <text evidence="1">The sequence shown here is derived from an EMBL/GenBank/DDBJ whole genome shotgun (WGS) entry which is preliminary data.</text>
</comment>
<name>A0A9N9LLE7_9HELO</name>
<reference evidence="1" key="1">
    <citation type="submission" date="2021-07" db="EMBL/GenBank/DDBJ databases">
        <authorList>
            <person name="Durling M."/>
        </authorList>
    </citation>
    <scope>NUCLEOTIDE SEQUENCE</scope>
</reference>